<proteinExistence type="predicted"/>
<protein>
    <submittedName>
        <fullName evidence="2">DUF2975 family protein</fullName>
    </submittedName>
</protein>
<feature type="transmembrane region" description="Helical" evidence="1">
    <location>
        <begin position="12"/>
        <end position="38"/>
    </location>
</feature>
<dbReference type="OrthoDB" id="1163870at2"/>
<keyword evidence="1" id="KW-0472">Membrane</keyword>
<sequence>MKLKTFGERSLSTLLFYALRAITIGYIIFFILIVLAIVTKSFEIVNNEFIIKIPFTDSVIKGNYETKVFLAITIFLIFYTVFFYLASNIFKTFKSKVLFTKKASRYLLYFTFWNLLYAVTELVIIGILYQRMSITETPEWMLHLILGIFSWFIASIFKEGTQIQQENELTI</sequence>
<evidence type="ECO:0000256" key="1">
    <source>
        <dbReference type="SAM" id="Phobius"/>
    </source>
</evidence>
<reference evidence="2 3" key="1">
    <citation type="submission" date="2019-02" db="EMBL/GenBank/DDBJ databases">
        <title>Genomic Encyclopedia of Type Strains, Phase IV (KMG-IV): sequencing the most valuable type-strain genomes for metagenomic binning, comparative biology and taxonomic classification.</title>
        <authorList>
            <person name="Goeker M."/>
        </authorList>
    </citation>
    <scope>NUCLEOTIDE SEQUENCE [LARGE SCALE GENOMIC DNA]</scope>
    <source>
        <strain evidence="2 3">DSM 17196</strain>
    </source>
</reference>
<comment type="caution">
    <text evidence="2">The sequence shown here is derived from an EMBL/GenBank/DDBJ whole genome shotgun (WGS) entry which is preliminary data.</text>
</comment>
<organism evidence="2 3">
    <name type="scientific">Aquimarina brevivitae</name>
    <dbReference type="NCBI Taxonomy" id="323412"/>
    <lineage>
        <taxon>Bacteria</taxon>
        <taxon>Pseudomonadati</taxon>
        <taxon>Bacteroidota</taxon>
        <taxon>Flavobacteriia</taxon>
        <taxon>Flavobacteriales</taxon>
        <taxon>Flavobacteriaceae</taxon>
        <taxon>Aquimarina</taxon>
    </lineage>
</organism>
<feature type="transmembrane region" description="Helical" evidence="1">
    <location>
        <begin position="140"/>
        <end position="157"/>
    </location>
</feature>
<dbReference type="InterPro" id="IPR021354">
    <property type="entry name" value="DUF2975"/>
</dbReference>
<dbReference type="EMBL" id="SGXE01000001">
    <property type="protein sequence ID" value="RZS99569.1"/>
    <property type="molecule type" value="Genomic_DNA"/>
</dbReference>
<name>A0A4V2F7E8_9FLAO</name>
<dbReference type="Pfam" id="PF11188">
    <property type="entry name" value="DUF2975"/>
    <property type="match status" value="1"/>
</dbReference>
<evidence type="ECO:0000313" key="2">
    <source>
        <dbReference type="EMBL" id="RZS99569.1"/>
    </source>
</evidence>
<feature type="transmembrane region" description="Helical" evidence="1">
    <location>
        <begin position="106"/>
        <end position="128"/>
    </location>
</feature>
<dbReference type="AlphaFoldDB" id="A0A4V2F7E8"/>
<dbReference type="RefSeq" id="WP_130285395.1">
    <property type="nucleotide sequence ID" value="NZ_SGXE01000001.1"/>
</dbReference>
<keyword evidence="3" id="KW-1185">Reference proteome</keyword>
<dbReference type="Proteomes" id="UP000292262">
    <property type="component" value="Unassembled WGS sequence"/>
</dbReference>
<feature type="transmembrane region" description="Helical" evidence="1">
    <location>
        <begin position="68"/>
        <end position="86"/>
    </location>
</feature>
<evidence type="ECO:0000313" key="3">
    <source>
        <dbReference type="Proteomes" id="UP000292262"/>
    </source>
</evidence>
<accession>A0A4V2F7E8</accession>
<keyword evidence="1" id="KW-0812">Transmembrane</keyword>
<gene>
    <name evidence="2" type="ORF">EV197_0791</name>
</gene>
<keyword evidence="1" id="KW-1133">Transmembrane helix</keyword>